<dbReference type="PANTHER" id="PTHR30146">
    <property type="entry name" value="LACI-RELATED TRANSCRIPTIONAL REPRESSOR"/>
    <property type="match status" value="1"/>
</dbReference>
<sequence length="348" mass="39172">MDFSIWDVAKRAGVSKSTVSRVLNGNAVGQASYQKVMDAVKEMGYRPNYMARGLRGNSSNVIGVLSLGGMMFRDPSLCTRFAGVADVLQQQGYDLFLVHDDYDNFNGINTPKYMTYLAEKRINGLITLGATDSLEDQIKNAATKFRNVVYTGDRILSDKGFRVYLGNYNYSYDLFHLLLEYGHRRILMIYRDNNKLLLSRREAALKDAAGSLSISGEVHCQFYNPYEDTGYSAKTSKLQEAIYHTYRSGDFTAVFADESIDTRTILGAFAKHEKVLGKDYSLVTIEGGLEINQSGVDSITSVHLPDYDYGKRIAELMIEVIEDDTLEYKDVYMSYSLTKGNSVRRLLL</sequence>
<gene>
    <name evidence="5" type="ORF">HMPREF9470_02177</name>
</gene>
<keyword evidence="1" id="KW-0805">Transcription regulation</keyword>
<dbReference type="RefSeq" id="WP_045093234.1">
    <property type="nucleotide sequence ID" value="NZ_KQ235877.1"/>
</dbReference>
<evidence type="ECO:0000259" key="4">
    <source>
        <dbReference type="PROSITE" id="PS50932"/>
    </source>
</evidence>
<dbReference type="SUPFAM" id="SSF47413">
    <property type="entry name" value="lambda repressor-like DNA-binding domains"/>
    <property type="match status" value="1"/>
</dbReference>
<dbReference type="GO" id="GO:0000976">
    <property type="term" value="F:transcription cis-regulatory region binding"/>
    <property type="evidence" value="ECO:0007669"/>
    <property type="project" value="TreeGrafter"/>
</dbReference>
<reference evidence="5 6" key="1">
    <citation type="submission" date="2011-04" db="EMBL/GenBank/DDBJ databases">
        <title>The Genome Sequence of Clostridium citroniae WAL-19142.</title>
        <authorList>
            <consortium name="The Broad Institute Genome Sequencing Platform"/>
            <person name="Earl A."/>
            <person name="Ward D."/>
            <person name="Feldgarden M."/>
            <person name="Gevers D."/>
            <person name="Warren Y.A."/>
            <person name="Tyrrell K.L."/>
            <person name="Citron D.M."/>
            <person name="Goldstein E.J."/>
            <person name="Daigneault M."/>
            <person name="Allen-Vercoe E."/>
            <person name="Young S.K."/>
            <person name="Zeng Q."/>
            <person name="Gargeya S."/>
            <person name="Fitzgerald M."/>
            <person name="Haas B."/>
            <person name="Abouelleil A."/>
            <person name="Alvarado L."/>
            <person name="Arachchi H.M."/>
            <person name="Berlin A."/>
            <person name="Brown A."/>
            <person name="Chapman S.B."/>
            <person name="Chen Z."/>
            <person name="Dunbar C."/>
            <person name="Freedman E."/>
            <person name="Gearin G."/>
            <person name="Gellesch M."/>
            <person name="Goldberg J."/>
            <person name="Griggs A."/>
            <person name="Gujja S."/>
            <person name="Heilman E.R."/>
            <person name="Heiman D."/>
            <person name="Howarth C."/>
            <person name="Larson L."/>
            <person name="Lui A."/>
            <person name="MacDonald P.J."/>
            <person name="Mehta T."/>
            <person name="Montmayeur A."/>
            <person name="Murphy C."/>
            <person name="Neiman D."/>
            <person name="Pearson M."/>
            <person name="Priest M."/>
            <person name="Roberts A."/>
            <person name="Saif S."/>
            <person name="Shea T."/>
            <person name="Shenoy N."/>
            <person name="Sisk P."/>
            <person name="Stolte C."/>
            <person name="Sykes S."/>
            <person name="White J."/>
            <person name="Yandava C."/>
            <person name="Wortman J."/>
            <person name="Nusbaum C."/>
            <person name="Birren B."/>
        </authorList>
    </citation>
    <scope>NUCLEOTIDE SEQUENCE [LARGE SCALE GENOMIC DNA]</scope>
    <source>
        <strain evidence="5 6">WAL-19142</strain>
    </source>
</reference>
<dbReference type="Gene3D" id="1.10.260.40">
    <property type="entry name" value="lambda repressor-like DNA-binding domains"/>
    <property type="match status" value="1"/>
</dbReference>
<dbReference type="CDD" id="cd01392">
    <property type="entry name" value="HTH_LacI"/>
    <property type="match status" value="1"/>
</dbReference>
<dbReference type="GO" id="GO:0003700">
    <property type="term" value="F:DNA-binding transcription factor activity"/>
    <property type="evidence" value="ECO:0007669"/>
    <property type="project" value="TreeGrafter"/>
</dbReference>
<dbReference type="SUPFAM" id="SSF53822">
    <property type="entry name" value="Periplasmic binding protein-like I"/>
    <property type="match status" value="1"/>
</dbReference>
<keyword evidence="2" id="KW-0238">DNA-binding</keyword>
<dbReference type="EMBL" id="ADLK01000019">
    <property type="protein sequence ID" value="KMW20162.1"/>
    <property type="molecule type" value="Genomic_DNA"/>
</dbReference>
<dbReference type="InterPro" id="IPR000843">
    <property type="entry name" value="HTH_LacI"/>
</dbReference>
<protein>
    <recommendedName>
        <fullName evidence="4">HTH lacI-type domain-containing protein</fullName>
    </recommendedName>
</protein>
<evidence type="ECO:0000313" key="5">
    <source>
        <dbReference type="EMBL" id="KMW20162.1"/>
    </source>
</evidence>
<dbReference type="PROSITE" id="PS00356">
    <property type="entry name" value="HTH_LACI_1"/>
    <property type="match status" value="1"/>
</dbReference>
<dbReference type="PATRIC" id="fig|742734.4.peg.2342"/>
<dbReference type="PANTHER" id="PTHR30146:SF109">
    <property type="entry name" value="HTH-TYPE TRANSCRIPTIONAL REGULATOR GALS"/>
    <property type="match status" value="1"/>
</dbReference>
<dbReference type="Pfam" id="PF13377">
    <property type="entry name" value="Peripla_BP_3"/>
    <property type="match status" value="1"/>
</dbReference>
<evidence type="ECO:0000313" key="6">
    <source>
        <dbReference type="Proteomes" id="UP000037392"/>
    </source>
</evidence>
<dbReference type="SMART" id="SM00354">
    <property type="entry name" value="HTH_LACI"/>
    <property type="match status" value="1"/>
</dbReference>
<name>A0A0J9C4T2_9FIRM</name>
<proteinExistence type="predicted"/>
<feature type="domain" description="HTH lacI-type" evidence="4">
    <location>
        <begin position="7"/>
        <end position="56"/>
    </location>
</feature>
<evidence type="ECO:0000256" key="3">
    <source>
        <dbReference type="ARBA" id="ARBA00023163"/>
    </source>
</evidence>
<organism evidence="5 6">
    <name type="scientific">[Clostridium] citroniae WAL-19142</name>
    <dbReference type="NCBI Taxonomy" id="742734"/>
    <lineage>
        <taxon>Bacteria</taxon>
        <taxon>Bacillati</taxon>
        <taxon>Bacillota</taxon>
        <taxon>Clostridia</taxon>
        <taxon>Lachnospirales</taxon>
        <taxon>Lachnospiraceae</taxon>
        <taxon>Enterocloster</taxon>
    </lineage>
</organism>
<dbReference type="PROSITE" id="PS50932">
    <property type="entry name" value="HTH_LACI_2"/>
    <property type="match status" value="1"/>
</dbReference>
<dbReference type="PRINTS" id="PR00036">
    <property type="entry name" value="HTHLACI"/>
</dbReference>
<keyword evidence="3" id="KW-0804">Transcription</keyword>
<evidence type="ECO:0000256" key="1">
    <source>
        <dbReference type="ARBA" id="ARBA00023015"/>
    </source>
</evidence>
<dbReference type="OrthoDB" id="9775106at2"/>
<dbReference type="InterPro" id="IPR010982">
    <property type="entry name" value="Lambda_DNA-bd_dom_sf"/>
</dbReference>
<comment type="caution">
    <text evidence="5">The sequence shown here is derived from an EMBL/GenBank/DDBJ whole genome shotgun (WGS) entry which is preliminary data.</text>
</comment>
<dbReference type="InterPro" id="IPR046335">
    <property type="entry name" value="LacI/GalR-like_sensor"/>
</dbReference>
<dbReference type="InterPro" id="IPR028082">
    <property type="entry name" value="Peripla_BP_I"/>
</dbReference>
<dbReference type="Proteomes" id="UP000037392">
    <property type="component" value="Unassembled WGS sequence"/>
</dbReference>
<accession>A0A0J9C4T2</accession>
<dbReference type="Gene3D" id="3.40.50.2300">
    <property type="match status" value="2"/>
</dbReference>
<evidence type="ECO:0000256" key="2">
    <source>
        <dbReference type="ARBA" id="ARBA00023125"/>
    </source>
</evidence>
<dbReference type="Pfam" id="PF00356">
    <property type="entry name" value="LacI"/>
    <property type="match status" value="1"/>
</dbReference>
<dbReference type="GeneID" id="93161881"/>
<dbReference type="AlphaFoldDB" id="A0A0J9C4T2"/>